<dbReference type="OrthoDB" id="6584965at2759"/>
<dbReference type="PANTHER" id="PTHR45913">
    <property type="entry name" value="EPM2A-INTERACTING PROTEIN 1"/>
    <property type="match status" value="1"/>
</dbReference>
<sequence length="352" mass="40239">MDRFLLNNRKRASTLEDEEILPSTSREINGEERPLCVLCMKVLAPECMLPSKLKRHLEANHKYTIGKPRDYFIRKLKELKQEKSTFFKNASIPTNALIASYKVSYRIAKCKKPHTIAEELILPAAIDMVNIMVGESAGKLLSKVPLSNNTVSRRIHHMAEDLNDQLIEKIKEKEFGLQLDEATDNNKDAHLICYVRFIDGDDMVEDLLFCKNITASAKAQDLFDILNNFMSENMLDWIKCVGVCTDGARSMSGSYGGLQSLIRSKAPDALWTHCIIHREALAAKYLSPALNQVLDFFKKLCDDMGAEHSSLLYYSNARWLSRGNVLSRTFELRQEIYIFLKEEGHKYANDFF</sequence>
<gene>
    <name evidence="2" type="primary">LOC112681069</name>
</gene>
<name>A0A8B8F8M0_9HEMI</name>
<dbReference type="AlphaFoldDB" id="A0A8B8F8M0"/>
<dbReference type="GeneID" id="112681069"/>
<proteinExistence type="predicted"/>
<dbReference type="PANTHER" id="PTHR45913:SF19">
    <property type="entry name" value="LOW QUALITY PROTEIN: ZINC FINGER BED DOMAIN-CONTAINING PROTEIN 5-LIKE"/>
    <property type="match status" value="1"/>
</dbReference>
<dbReference type="RefSeq" id="XP_025407113.1">
    <property type="nucleotide sequence ID" value="XM_025551328.1"/>
</dbReference>
<organism evidence="1 2">
    <name type="scientific">Sipha flava</name>
    <name type="common">yellow sugarcane aphid</name>
    <dbReference type="NCBI Taxonomy" id="143950"/>
    <lineage>
        <taxon>Eukaryota</taxon>
        <taxon>Metazoa</taxon>
        <taxon>Ecdysozoa</taxon>
        <taxon>Arthropoda</taxon>
        <taxon>Hexapoda</taxon>
        <taxon>Insecta</taxon>
        <taxon>Pterygota</taxon>
        <taxon>Neoptera</taxon>
        <taxon>Paraneoptera</taxon>
        <taxon>Hemiptera</taxon>
        <taxon>Sternorrhyncha</taxon>
        <taxon>Aphidomorpha</taxon>
        <taxon>Aphidoidea</taxon>
        <taxon>Aphididae</taxon>
        <taxon>Sipha</taxon>
    </lineage>
</organism>
<keyword evidence="1" id="KW-1185">Reference proteome</keyword>
<evidence type="ECO:0000313" key="2">
    <source>
        <dbReference type="RefSeq" id="XP_025407113.1"/>
    </source>
</evidence>
<protein>
    <submittedName>
        <fullName evidence="2">SCAN domain-containing protein 3-like</fullName>
    </submittedName>
</protein>
<evidence type="ECO:0000313" key="1">
    <source>
        <dbReference type="Proteomes" id="UP000694846"/>
    </source>
</evidence>
<dbReference type="Proteomes" id="UP000694846">
    <property type="component" value="Unplaced"/>
</dbReference>
<accession>A0A8B8F8M0</accession>
<reference evidence="2" key="1">
    <citation type="submission" date="2025-08" db="UniProtKB">
        <authorList>
            <consortium name="RefSeq"/>
        </authorList>
    </citation>
    <scope>IDENTIFICATION</scope>
    <source>
        <tissue evidence="2">Whole body</tissue>
    </source>
</reference>